<dbReference type="InterPro" id="IPR003736">
    <property type="entry name" value="PAAI_dom"/>
</dbReference>
<dbReference type="Proteomes" id="UP000184144">
    <property type="component" value="Unassembled WGS sequence"/>
</dbReference>
<dbReference type="InterPro" id="IPR006683">
    <property type="entry name" value="Thioestr_dom"/>
</dbReference>
<evidence type="ECO:0000313" key="4">
    <source>
        <dbReference type="Proteomes" id="UP000184144"/>
    </source>
</evidence>
<dbReference type="Gene3D" id="3.10.129.10">
    <property type="entry name" value="Hotdog Thioesterase"/>
    <property type="match status" value="1"/>
</dbReference>
<proteinExistence type="predicted"/>
<dbReference type="STRING" id="1486859.SAMN05444273_103447"/>
<dbReference type="GO" id="GO:0016289">
    <property type="term" value="F:acyl-CoA hydrolase activity"/>
    <property type="evidence" value="ECO:0007669"/>
    <property type="project" value="UniProtKB-ARBA"/>
</dbReference>
<keyword evidence="1" id="KW-0378">Hydrolase</keyword>
<dbReference type="NCBIfam" id="TIGR00369">
    <property type="entry name" value="unchar_dom_1"/>
    <property type="match status" value="1"/>
</dbReference>
<gene>
    <name evidence="3" type="ORF">SAMN05444273_103447</name>
</gene>
<dbReference type="SUPFAM" id="SSF54637">
    <property type="entry name" value="Thioesterase/thiol ester dehydrase-isomerase"/>
    <property type="match status" value="1"/>
</dbReference>
<dbReference type="InterPro" id="IPR029069">
    <property type="entry name" value="HotDog_dom_sf"/>
</dbReference>
<dbReference type="Pfam" id="PF03061">
    <property type="entry name" value="4HBT"/>
    <property type="match status" value="1"/>
</dbReference>
<accession>A0A1M4Y7X9</accession>
<dbReference type="CDD" id="cd03443">
    <property type="entry name" value="PaaI_thioesterase"/>
    <property type="match status" value="1"/>
</dbReference>
<reference evidence="4" key="1">
    <citation type="submission" date="2016-11" db="EMBL/GenBank/DDBJ databases">
        <authorList>
            <person name="Varghese N."/>
            <person name="Submissions S."/>
        </authorList>
    </citation>
    <scope>NUCLEOTIDE SEQUENCE [LARGE SCALE GENOMIC DNA]</scope>
    <source>
        <strain evidence="4">DSM 100566</strain>
    </source>
</reference>
<dbReference type="EMBL" id="FQUV01000003">
    <property type="protein sequence ID" value="SHF01683.1"/>
    <property type="molecule type" value="Genomic_DNA"/>
</dbReference>
<dbReference type="AlphaFoldDB" id="A0A1M4Y7X9"/>
<dbReference type="RefSeq" id="WP_073142705.1">
    <property type="nucleotide sequence ID" value="NZ_FQUV01000003.1"/>
</dbReference>
<feature type="domain" description="Thioesterase" evidence="2">
    <location>
        <begin position="53"/>
        <end position="128"/>
    </location>
</feature>
<organism evidence="3 4">
    <name type="scientific">Litoreibacter ascidiaceicola</name>
    <dbReference type="NCBI Taxonomy" id="1486859"/>
    <lineage>
        <taxon>Bacteria</taxon>
        <taxon>Pseudomonadati</taxon>
        <taxon>Pseudomonadota</taxon>
        <taxon>Alphaproteobacteria</taxon>
        <taxon>Rhodobacterales</taxon>
        <taxon>Roseobacteraceae</taxon>
        <taxon>Litoreibacter</taxon>
    </lineage>
</organism>
<name>A0A1M4Y7X9_9RHOB</name>
<sequence length="142" mass="14915">MPSPPRNPDYETTVKDSFARQAMMATAGASLSKVSAGQCIITAPIRASMTQQHGFGHAALTFALGDSAAGYAALTLMEKGQEVLTSEMKINLLAPAKGHHLKAVGRVLKAGRRLVVVQSDVYAIDGEVETHIAALQGTMVPV</sequence>
<protein>
    <submittedName>
        <fullName evidence="3">Uncharacterized domain 1-containing protein</fullName>
    </submittedName>
</protein>
<evidence type="ECO:0000259" key="2">
    <source>
        <dbReference type="Pfam" id="PF03061"/>
    </source>
</evidence>
<keyword evidence="4" id="KW-1185">Reference proteome</keyword>
<evidence type="ECO:0000256" key="1">
    <source>
        <dbReference type="ARBA" id="ARBA00022801"/>
    </source>
</evidence>
<evidence type="ECO:0000313" key="3">
    <source>
        <dbReference type="EMBL" id="SHF01683.1"/>
    </source>
</evidence>
<dbReference type="OrthoDB" id="9806185at2"/>